<evidence type="ECO:0000259" key="8">
    <source>
        <dbReference type="Pfam" id="PF01435"/>
    </source>
</evidence>
<reference evidence="9 10" key="1">
    <citation type="submission" date="2022-06" db="EMBL/GenBank/DDBJ databases">
        <title>Genomic Encyclopedia of Archaeal and Bacterial Type Strains, Phase II (KMG-II): from individual species to whole genera.</title>
        <authorList>
            <person name="Goeker M."/>
        </authorList>
    </citation>
    <scope>NUCLEOTIDE SEQUENCE [LARGE SCALE GENOMIC DNA]</scope>
    <source>
        <strain evidence="9 10">DSM 45037</strain>
    </source>
</reference>
<gene>
    <name evidence="9" type="ORF">LX12_004269</name>
</gene>
<keyword evidence="7" id="KW-0812">Transmembrane</keyword>
<comment type="caution">
    <text evidence="9">The sequence shown here is derived from an EMBL/GenBank/DDBJ whole genome shotgun (WGS) entry which is preliminary data.</text>
</comment>
<feature type="transmembrane region" description="Helical" evidence="7">
    <location>
        <begin position="101"/>
        <end position="121"/>
    </location>
</feature>
<feature type="domain" description="Peptidase M48" evidence="8">
    <location>
        <begin position="76"/>
        <end position="205"/>
    </location>
</feature>
<evidence type="ECO:0000256" key="4">
    <source>
        <dbReference type="ARBA" id="ARBA00022833"/>
    </source>
</evidence>
<dbReference type="Pfam" id="PF01435">
    <property type="entry name" value="Peptidase_M48"/>
    <property type="match status" value="1"/>
</dbReference>
<evidence type="ECO:0000313" key="9">
    <source>
        <dbReference type="EMBL" id="MCP2163056.1"/>
    </source>
</evidence>
<evidence type="ECO:0000256" key="7">
    <source>
        <dbReference type="SAM" id="Phobius"/>
    </source>
</evidence>
<dbReference type="Proteomes" id="UP001205740">
    <property type="component" value="Unassembled WGS sequence"/>
</dbReference>
<keyword evidence="1 6" id="KW-0645">Protease</keyword>
<evidence type="ECO:0000256" key="1">
    <source>
        <dbReference type="ARBA" id="ARBA00022670"/>
    </source>
</evidence>
<keyword evidence="4 6" id="KW-0862">Zinc</keyword>
<dbReference type="InterPro" id="IPR001915">
    <property type="entry name" value="Peptidase_M48"/>
</dbReference>
<keyword evidence="10" id="KW-1185">Reference proteome</keyword>
<feature type="transmembrane region" description="Helical" evidence="7">
    <location>
        <begin position="133"/>
        <end position="155"/>
    </location>
</feature>
<name>A0ABT1H746_9NOCA</name>
<sequence>MTAQAAARDPLLAARRELVRATFDEAVAHLGSNRQPPALRIERGKRGSWRGRYDERSNTVHICETGFVADPAVPADALRFVVAHEVGHWSDPDLTRQSRRAILCMLPPVVAFAAALIVLIASVLPDPGAPPPWFGFTIAGVAALALVCLVPFAYFKHPTEFYADAAAARVVGRDAALRSMRAETNSRFPSYTHPRWSTRIARVEQLSVSERRRAVDGSGAADCAGE</sequence>
<evidence type="ECO:0000313" key="10">
    <source>
        <dbReference type="Proteomes" id="UP001205740"/>
    </source>
</evidence>
<evidence type="ECO:0000256" key="3">
    <source>
        <dbReference type="ARBA" id="ARBA00022801"/>
    </source>
</evidence>
<evidence type="ECO:0000256" key="2">
    <source>
        <dbReference type="ARBA" id="ARBA00022723"/>
    </source>
</evidence>
<keyword evidence="5 6" id="KW-0482">Metalloprotease</keyword>
<protein>
    <submittedName>
        <fullName evidence="9">Peptidase family M48</fullName>
    </submittedName>
</protein>
<dbReference type="RefSeq" id="WP_253656629.1">
    <property type="nucleotide sequence ID" value="NZ_BAAAOE010000002.1"/>
</dbReference>
<keyword evidence="7" id="KW-0472">Membrane</keyword>
<dbReference type="EMBL" id="JAMTCG010000011">
    <property type="protein sequence ID" value="MCP2163056.1"/>
    <property type="molecule type" value="Genomic_DNA"/>
</dbReference>
<evidence type="ECO:0000256" key="6">
    <source>
        <dbReference type="RuleBase" id="RU003983"/>
    </source>
</evidence>
<keyword evidence="3 6" id="KW-0378">Hydrolase</keyword>
<evidence type="ECO:0000256" key="5">
    <source>
        <dbReference type="ARBA" id="ARBA00023049"/>
    </source>
</evidence>
<comment type="similarity">
    <text evidence="6">Belongs to the peptidase M48 family.</text>
</comment>
<proteinExistence type="inferred from homology"/>
<keyword evidence="2" id="KW-0479">Metal-binding</keyword>
<accession>A0ABT1H746</accession>
<comment type="cofactor">
    <cofactor evidence="6">
        <name>Zn(2+)</name>
        <dbReference type="ChEBI" id="CHEBI:29105"/>
    </cofactor>
    <text evidence="6">Binds 1 zinc ion per subunit.</text>
</comment>
<keyword evidence="7" id="KW-1133">Transmembrane helix</keyword>
<organism evidence="9 10">
    <name type="scientific">Williamsia serinedens</name>
    <dbReference type="NCBI Taxonomy" id="391736"/>
    <lineage>
        <taxon>Bacteria</taxon>
        <taxon>Bacillati</taxon>
        <taxon>Actinomycetota</taxon>
        <taxon>Actinomycetes</taxon>
        <taxon>Mycobacteriales</taxon>
        <taxon>Nocardiaceae</taxon>
        <taxon>Williamsia</taxon>
    </lineage>
</organism>